<evidence type="ECO:0000313" key="3">
    <source>
        <dbReference type="Proteomes" id="UP000001194"/>
    </source>
</evidence>
<dbReference type="AlphaFoldDB" id="B0DTE7"/>
<accession>B0DTE7</accession>
<proteinExistence type="predicted"/>
<keyword evidence="3" id="KW-1185">Reference proteome</keyword>
<name>B0DTE7_LACBS</name>
<gene>
    <name evidence="2" type="ORF">LACBIDRAFT_309986</name>
</gene>
<sequence length="182" mass="21019">MAKRSLKPKPYKPKFVDTGNNLGKRRREIAAQAKLDEIAAAKRHRKWEQKDVLKQLLPSFVAASKEGQVTAYMSRACLVWFLRFPEPADEEVFVNEEFKDDPAYEEYIREARRKWMRGKLSWMCGSFATKEDGPKPEKPVWVLELNLAAQGILSKLEIPWKWDPEALAALEALEKCVAPCKR</sequence>
<organism evidence="3">
    <name type="scientific">Laccaria bicolor (strain S238N-H82 / ATCC MYA-4686)</name>
    <name type="common">Bicoloured deceiver</name>
    <name type="synonym">Laccaria laccata var. bicolor</name>
    <dbReference type="NCBI Taxonomy" id="486041"/>
    <lineage>
        <taxon>Eukaryota</taxon>
        <taxon>Fungi</taxon>
        <taxon>Dikarya</taxon>
        <taxon>Basidiomycota</taxon>
        <taxon>Agaricomycotina</taxon>
        <taxon>Agaricomycetes</taxon>
        <taxon>Agaricomycetidae</taxon>
        <taxon>Agaricales</taxon>
        <taxon>Agaricineae</taxon>
        <taxon>Hydnangiaceae</taxon>
        <taxon>Laccaria</taxon>
    </lineage>
</organism>
<reference evidence="2 3" key="1">
    <citation type="journal article" date="2008" name="Nature">
        <title>The genome of Laccaria bicolor provides insights into mycorrhizal symbiosis.</title>
        <authorList>
            <person name="Martin F."/>
            <person name="Aerts A."/>
            <person name="Ahren D."/>
            <person name="Brun A."/>
            <person name="Danchin E.G.J."/>
            <person name="Duchaussoy F."/>
            <person name="Gibon J."/>
            <person name="Kohler A."/>
            <person name="Lindquist E."/>
            <person name="Pereda V."/>
            <person name="Salamov A."/>
            <person name="Shapiro H.J."/>
            <person name="Wuyts J."/>
            <person name="Blaudez D."/>
            <person name="Buee M."/>
            <person name="Brokstein P."/>
            <person name="Canbaeck B."/>
            <person name="Cohen D."/>
            <person name="Courty P.E."/>
            <person name="Coutinho P.M."/>
            <person name="Delaruelle C."/>
            <person name="Detter J.C."/>
            <person name="Deveau A."/>
            <person name="DiFazio S."/>
            <person name="Duplessis S."/>
            <person name="Fraissinet-Tachet L."/>
            <person name="Lucic E."/>
            <person name="Frey-Klett P."/>
            <person name="Fourrey C."/>
            <person name="Feussner I."/>
            <person name="Gay G."/>
            <person name="Grimwood J."/>
            <person name="Hoegger P.J."/>
            <person name="Jain P."/>
            <person name="Kilaru S."/>
            <person name="Labbe J."/>
            <person name="Lin Y.C."/>
            <person name="Legue V."/>
            <person name="Le Tacon F."/>
            <person name="Marmeisse R."/>
            <person name="Melayah D."/>
            <person name="Montanini B."/>
            <person name="Muratet M."/>
            <person name="Nehls U."/>
            <person name="Niculita-Hirzel H."/>
            <person name="Oudot-Le Secq M.P."/>
            <person name="Peter M."/>
            <person name="Quesneville H."/>
            <person name="Rajashekar B."/>
            <person name="Reich M."/>
            <person name="Rouhier N."/>
            <person name="Schmutz J."/>
            <person name="Yin T."/>
            <person name="Chalot M."/>
            <person name="Henrissat B."/>
            <person name="Kuees U."/>
            <person name="Lucas S."/>
            <person name="Van de Peer Y."/>
            <person name="Podila G.K."/>
            <person name="Polle A."/>
            <person name="Pukkila P.J."/>
            <person name="Richardson P.M."/>
            <person name="Rouze P."/>
            <person name="Sanders I.R."/>
            <person name="Stajich J.E."/>
            <person name="Tunlid A."/>
            <person name="Tuskan G."/>
            <person name="Grigoriev I.V."/>
        </authorList>
    </citation>
    <scope>NUCLEOTIDE SEQUENCE [LARGE SCALE GENOMIC DNA]</scope>
    <source>
        <strain evidence="3">S238N-H82 / ATCC MYA-4686</strain>
    </source>
</reference>
<evidence type="ECO:0000313" key="2">
    <source>
        <dbReference type="EMBL" id="EDR02049.1"/>
    </source>
</evidence>
<feature type="compositionally biased region" description="Basic residues" evidence="1">
    <location>
        <begin position="1"/>
        <end position="12"/>
    </location>
</feature>
<dbReference type="Proteomes" id="UP000001194">
    <property type="component" value="Unassembled WGS sequence"/>
</dbReference>
<dbReference type="InParanoid" id="B0DTE7"/>
<dbReference type="GeneID" id="6082909"/>
<dbReference type="EMBL" id="DS547133">
    <property type="protein sequence ID" value="EDR02049.1"/>
    <property type="molecule type" value="Genomic_DNA"/>
</dbReference>
<dbReference type="KEGG" id="lbc:LACBIDRAFT_309986"/>
<dbReference type="HOGENOM" id="CLU_1482227_0_0_1"/>
<dbReference type="RefSeq" id="XP_001887206.1">
    <property type="nucleotide sequence ID" value="XM_001887171.1"/>
</dbReference>
<evidence type="ECO:0000256" key="1">
    <source>
        <dbReference type="SAM" id="MobiDB-lite"/>
    </source>
</evidence>
<feature type="region of interest" description="Disordered" evidence="1">
    <location>
        <begin position="1"/>
        <end position="20"/>
    </location>
</feature>
<protein>
    <submittedName>
        <fullName evidence="2">Predicted protein</fullName>
    </submittedName>
</protein>